<comment type="caution">
    <text evidence="1">The sequence shown here is derived from an EMBL/GenBank/DDBJ whole genome shotgun (WGS) entry which is preliminary data.</text>
</comment>
<dbReference type="AlphaFoldDB" id="A0A4Z2FR55"/>
<sequence length="149" mass="16527">MPYYPEAPCSLGPGQCFHLTLPLKADNSQSTCKTEEKINIYVVSGGVLLSSAQKPEGGETFILYPSDHAKMKTCFHMMSSDICSDPEEERTSIETQMSQERLSWGKEVSSQAVSTLKEKERLRLGLLSGGNRTSRGESVLRLNRGKMSY</sequence>
<gene>
    <name evidence="1" type="ORF">EYF80_046187</name>
</gene>
<proteinExistence type="predicted"/>
<dbReference type="Proteomes" id="UP000314294">
    <property type="component" value="Unassembled WGS sequence"/>
</dbReference>
<dbReference type="EMBL" id="SRLO01000955">
    <property type="protein sequence ID" value="TNN43628.1"/>
    <property type="molecule type" value="Genomic_DNA"/>
</dbReference>
<evidence type="ECO:0000313" key="2">
    <source>
        <dbReference type="Proteomes" id="UP000314294"/>
    </source>
</evidence>
<evidence type="ECO:0000313" key="1">
    <source>
        <dbReference type="EMBL" id="TNN43628.1"/>
    </source>
</evidence>
<accession>A0A4Z2FR55</accession>
<name>A0A4Z2FR55_9TELE</name>
<keyword evidence="2" id="KW-1185">Reference proteome</keyword>
<reference evidence="1 2" key="1">
    <citation type="submission" date="2019-03" db="EMBL/GenBank/DDBJ databases">
        <title>First draft genome of Liparis tanakae, snailfish: a comprehensive survey of snailfish specific genes.</title>
        <authorList>
            <person name="Kim W."/>
            <person name="Song I."/>
            <person name="Jeong J.-H."/>
            <person name="Kim D."/>
            <person name="Kim S."/>
            <person name="Ryu S."/>
            <person name="Song J.Y."/>
            <person name="Lee S.K."/>
        </authorList>
    </citation>
    <scope>NUCLEOTIDE SEQUENCE [LARGE SCALE GENOMIC DNA]</scope>
    <source>
        <tissue evidence="1">Muscle</tissue>
    </source>
</reference>
<organism evidence="1 2">
    <name type="scientific">Liparis tanakae</name>
    <name type="common">Tanaka's snailfish</name>
    <dbReference type="NCBI Taxonomy" id="230148"/>
    <lineage>
        <taxon>Eukaryota</taxon>
        <taxon>Metazoa</taxon>
        <taxon>Chordata</taxon>
        <taxon>Craniata</taxon>
        <taxon>Vertebrata</taxon>
        <taxon>Euteleostomi</taxon>
        <taxon>Actinopterygii</taxon>
        <taxon>Neopterygii</taxon>
        <taxon>Teleostei</taxon>
        <taxon>Neoteleostei</taxon>
        <taxon>Acanthomorphata</taxon>
        <taxon>Eupercaria</taxon>
        <taxon>Perciformes</taxon>
        <taxon>Cottioidei</taxon>
        <taxon>Cottales</taxon>
        <taxon>Liparidae</taxon>
        <taxon>Liparis</taxon>
    </lineage>
</organism>
<protein>
    <submittedName>
        <fullName evidence="1">Uncharacterized protein</fullName>
    </submittedName>
</protein>